<dbReference type="InterPro" id="IPR050987">
    <property type="entry name" value="AtrR-like"/>
</dbReference>
<keyword evidence="10" id="KW-1185">Reference proteome</keyword>
<dbReference type="CDD" id="cd12148">
    <property type="entry name" value="fungal_TF_MHR"/>
    <property type="match status" value="1"/>
</dbReference>
<keyword evidence="6" id="KW-0539">Nucleus</keyword>
<dbReference type="PANTHER" id="PTHR46910:SF3">
    <property type="entry name" value="HALOTOLERANCE PROTEIN 9-RELATED"/>
    <property type="match status" value="1"/>
</dbReference>
<dbReference type="GO" id="GO:0006351">
    <property type="term" value="P:DNA-templated transcription"/>
    <property type="evidence" value="ECO:0007669"/>
    <property type="project" value="InterPro"/>
</dbReference>
<dbReference type="GO" id="GO:0000981">
    <property type="term" value="F:DNA-binding transcription factor activity, RNA polymerase II-specific"/>
    <property type="evidence" value="ECO:0007669"/>
    <property type="project" value="InterPro"/>
</dbReference>
<dbReference type="EMBL" id="MDDG01000010">
    <property type="protein sequence ID" value="OQE37099.1"/>
    <property type="molecule type" value="Genomic_DNA"/>
</dbReference>
<comment type="subcellular location">
    <subcellularLocation>
        <location evidence="1">Nucleus</location>
    </subcellularLocation>
</comment>
<name>A0A1V6UFU4_9EURO</name>
<accession>A0A1V6UFU4</accession>
<evidence type="ECO:0000256" key="7">
    <source>
        <dbReference type="SAM" id="MobiDB-lite"/>
    </source>
</evidence>
<evidence type="ECO:0000256" key="5">
    <source>
        <dbReference type="ARBA" id="ARBA00023163"/>
    </source>
</evidence>
<dbReference type="InterPro" id="IPR007219">
    <property type="entry name" value="XnlR_reg_dom"/>
</dbReference>
<dbReference type="InterPro" id="IPR001138">
    <property type="entry name" value="Zn2Cys6_DnaBD"/>
</dbReference>
<dbReference type="Pfam" id="PF04082">
    <property type="entry name" value="Fungal_trans"/>
    <property type="match status" value="1"/>
</dbReference>
<keyword evidence="4" id="KW-0238">DNA-binding</keyword>
<dbReference type="SMART" id="SM00906">
    <property type="entry name" value="Fungal_trans"/>
    <property type="match status" value="1"/>
</dbReference>
<feature type="region of interest" description="Disordered" evidence="7">
    <location>
        <begin position="605"/>
        <end position="653"/>
    </location>
</feature>
<dbReference type="GO" id="GO:0008270">
    <property type="term" value="F:zinc ion binding"/>
    <property type="evidence" value="ECO:0007669"/>
    <property type="project" value="InterPro"/>
</dbReference>
<evidence type="ECO:0000256" key="3">
    <source>
        <dbReference type="ARBA" id="ARBA00023015"/>
    </source>
</evidence>
<dbReference type="Gene3D" id="4.10.240.10">
    <property type="entry name" value="Zn(2)-C6 fungal-type DNA-binding domain"/>
    <property type="match status" value="1"/>
</dbReference>
<keyword evidence="3" id="KW-0805">Transcription regulation</keyword>
<keyword evidence="5" id="KW-0804">Transcription</keyword>
<dbReference type="SUPFAM" id="SSF57701">
    <property type="entry name" value="Zn2/Cys6 DNA-binding domain"/>
    <property type="match status" value="1"/>
</dbReference>
<keyword evidence="2" id="KW-0479">Metal-binding</keyword>
<feature type="region of interest" description="Disordered" evidence="7">
    <location>
        <begin position="49"/>
        <end position="85"/>
    </location>
</feature>
<feature type="domain" description="Zn(2)-C6 fungal-type" evidence="8">
    <location>
        <begin position="20"/>
        <end position="49"/>
    </location>
</feature>
<evidence type="ECO:0000259" key="8">
    <source>
        <dbReference type="PROSITE" id="PS50048"/>
    </source>
</evidence>
<reference evidence="10" key="1">
    <citation type="journal article" date="2017" name="Nat. Microbiol.">
        <title>Global analysis of biosynthetic gene clusters reveals vast potential of secondary metabolite production in Penicillium species.</title>
        <authorList>
            <person name="Nielsen J.C."/>
            <person name="Grijseels S."/>
            <person name="Prigent S."/>
            <person name="Ji B."/>
            <person name="Dainat J."/>
            <person name="Nielsen K.F."/>
            <person name="Frisvad J.C."/>
            <person name="Workman M."/>
            <person name="Nielsen J."/>
        </authorList>
    </citation>
    <scope>NUCLEOTIDE SEQUENCE [LARGE SCALE GENOMIC DNA]</scope>
    <source>
        <strain evidence="10">IBT 31321</strain>
    </source>
</reference>
<dbReference type="InterPro" id="IPR036864">
    <property type="entry name" value="Zn2-C6_fun-type_DNA-bd_sf"/>
</dbReference>
<dbReference type="PANTHER" id="PTHR46910">
    <property type="entry name" value="TRANSCRIPTION FACTOR PDR1"/>
    <property type="match status" value="1"/>
</dbReference>
<dbReference type="Proteomes" id="UP000191500">
    <property type="component" value="Unassembled WGS sequence"/>
</dbReference>
<protein>
    <recommendedName>
        <fullName evidence="8">Zn(2)-C6 fungal-type domain-containing protein</fullName>
    </recommendedName>
</protein>
<evidence type="ECO:0000256" key="4">
    <source>
        <dbReference type="ARBA" id="ARBA00023125"/>
    </source>
</evidence>
<dbReference type="AlphaFoldDB" id="A0A1V6UFU4"/>
<dbReference type="SMART" id="SM00066">
    <property type="entry name" value="GAL4"/>
    <property type="match status" value="1"/>
</dbReference>
<evidence type="ECO:0000256" key="1">
    <source>
        <dbReference type="ARBA" id="ARBA00004123"/>
    </source>
</evidence>
<dbReference type="STRING" id="36646.A0A1V6UFU4"/>
<evidence type="ECO:0000313" key="10">
    <source>
        <dbReference type="Proteomes" id="UP000191500"/>
    </source>
</evidence>
<feature type="compositionally biased region" description="Basic residues" evidence="7">
    <location>
        <begin position="54"/>
        <end position="68"/>
    </location>
</feature>
<dbReference type="GO" id="GO:0005634">
    <property type="term" value="C:nucleus"/>
    <property type="evidence" value="ECO:0007669"/>
    <property type="project" value="UniProtKB-SubCell"/>
</dbReference>
<dbReference type="CDD" id="cd00067">
    <property type="entry name" value="GAL4"/>
    <property type="match status" value="1"/>
</dbReference>
<evidence type="ECO:0000313" key="9">
    <source>
        <dbReference type="EMBL" id="OQE37099.1"/>
    </source>
</evidence>
<proteinExistence type="predicted"/>
<dbReference type="PROSITE" id="PS50048">
    <property type="entry name" value="ZN2_CY6_FUNGAL_2"/>
    <property type="match status" value="1"/>
</dbReference>
<sequence>MSPRESTSKRPRRDKYISRACQACQRRKSKCSGHDPCLSCQARDLTCTYNTEKRRPRKPTSRGQRVSRKVTTDGRGDSPSPETGYLAASANLETGNLREKEPLYQPPVHENQSPGSLARSSLYSCVGEDPNPVSLRSQVSKVRALFNSRDDSALEKGKDLYGCRVAYDIELPVFSKIQESLHIYFENVGRHYPAIQREDTRSRIHETIEGLTYISCGGGIHIDYVAAPTVALLCIIIAIAEMTENNTLSFDTRATHFANHARSLLQTFGDRPANLEVLRCHTLITIYLLHMECLDLALQSIAVTVRLAMALQLHRRSSSPKEGGDSYDQYLWWTIYVLDRDLACLGGIPYLIRDEEIDAPRPARDGQFKRFSRVTYINCSNEVIEQSGWMKESVHQEALYLETLAYLGRLWARIWDDLATDISELDCQWQATETLDAQLRVLRQQLPAELAWMSPSDLSIDVERSHETAMEKQLIILMRINTLRLFIRRNPASKCTCLDRKSPHDDGTAISAQTIKAIVDFSTHHQGLSPIGHFISTTLVQCILYLIKTIGESSNTSETESASASVVSAYQALVDLSKNCISARSAVKTLDEALFRHDGAARPKTATIPQPYLGNSRYPGELEEGRAQRPRRRRKKSDTPASPEESHRGNDLFGCLQKSYESLDGLLPNTMPTL</sequence>
<evidence type="ECO:0000256" key="6">
    <source>
        <dbReference type="ARBA" id="ARBA00023242"/>
    </source>
</evidence>
<comment type="caution">
    <text evidence="9">The sequence shown here is derived from an EMBL/GenBank/DDBJ whole genome shotgun (WGS) entry which is preliminary data.</text>
</comment>
<dbReference type="GO" id="GO:0003677">
    <property type="term" value="F:DNA binding"/>
    <property type="evidence" value="ECO:0007669"/>
    <property type="project" value="UniProtKB-KW"/>
</dbReference>
<gene>
    <name evidence="9" type="ORF">PENCOP_c010G00445</name>
</gene>
<dbReference type="Pfam" id="PF00172">
    <property type="entry name" value="Zn_clus"/>
    <property type="match status" value="1"/>
</dbReference>
<evidence type="ECO:0000256" key="2">
    <source>
        <dbReference type="ARBA" id="ARBA00022723"/>
    </source>
</evidence>
<organism evidence="9 10">
    <name type="scientific">Penicillium coprophilum</name>
    <dbReference type="NCBI Taxonomy" id="36646"/>
    <lineage>
        <taxon>Eukaryota</taxon>
        <taxon>Fungi</taxon>
        <taxon>Dikarya</taxon>
        <taxon>Ascomycota</taxon>
        <taxon>Pezizomycotina</taxon>
        <taxon>Eurotiomycetes</taxon>
        <taxon>Eurotiomycetidae</taxon>
        <taxon>Eurotiales</taxon>
        <taxon>Aspergillaceae</taxon>
        <taxon>Penicillium</taxon>
    </lineage>
</organism>